<dbReference type="GO" id="GO:0006357">
    <property type="term" value="P:regulation of transcription by RNA polymerase II"/>
    <property type="evidence" value="ECO:0007669"/>
    <property type="project" value="InterPro"/>
</dbReference>
<feature type="compositionally biased region" description="Basic and acidic residues" evidence="2">
    <location>
        <begin position="13"/>
        <end position="22"/>
    </location>
</feature>
<evidence type="ECO:0000313" key="4">
    <source>
        <dbReference type="EMBL" id="KAF6057827.1"/>
    </source>
</evidence>
<dbReference type="AlphaFoldDB" id="A0A8X7NN69"/>
<dbReference type="InterPro" id="IPR013763">
    <property type="entry name" value="Cyclin-like_dom"/>
</dbReference>
<evidence type="ECO:0000256" key="2">
    <source>
        <dbReference type="SAM" id="MobiDB-lite"/>
    </source>
</evidence>
<reference evidence="4" key="1">
    <citation type="submission" date="2020-03" db="EMBL/GenBank/DDBJ databases">
        <title>FDA dAtabase for Regulatory Grade micrObial Sequences (FDA-ARGOS): Supporting development and validation of Infectious Disease Dx tests.</title>
        <authorList>
            <person name="Campos J."/>
            <person name="Goldberg B."/>
            <person name="Tallon L."/>
            <person name="Sadzewicz L."/>
            <person name="Vavikolanu K."/>
            <person name="Mehta A."/>
            <person name="Aluvathingal J."/>
            <person name="Nadendla S."/>
            <person name="Nandy P."/>
            <person name="Geyer C."/>
            <person name="Yan Y."/>
            <person name="Sichtig H."/>
        </authorList>
    </citation>
    <scope>NUCLEOTIDE SEQUENCE [LARGE SCALE GENOMIC DNA]</scope>
    <source>
        <strain evidence="4">FDAARGOS_652</strain>
    </source>
</reference>
<dbReference type="InterPro" id="IPR036915">
    <property type="entry name" value="Cyclin-like_sf"/>
</dbReference>
<feature type="domain" description="Cyclin-like" evidence="3">
    <location>
        <begin position="117"/>
        <end position="226"/>
    </location>
</feature>
<gene>
    <name evidence="4" type="ORF">FOB60_002382</name>
</gene>
<sequence>MTTNGSTPSSIKVDNERPKSKDSIATTTSNNTISTTAATVSTSAVTASSHNSNGRSNSSSNSSTNNNKSNGHSNLKHSRSTSIWIFPESVVLNHTPSRIQAKMTLSQELRVKESIHEFIIRLGTKLKLDGPTLLATTVYLHRFYMRLPLSSSKYFVASAAIAISCKLNDTYRQPDKVSLYACNVKNPNPPVIKNNIKHAPPPIDEQSEYFWKWRDQLLYREELILRTLCFDLSFTSPYLLQFKILNKIHLGMGQLFYSKRKDILKMTIVLIELLSSLPIVLCYDMKEIFTTCFVITIVEGKSKLDKELKIPENFMSQVIGVDVDVALHCFRFIKKLLYCSQEDSRFISNKGAAKRLLPIKSQLFEDVARGK</sequence>
<comment type="caution">
    <text evidence="4">The sequence shown here is derived from an EMBL/GenBank/DDBJ whole genome shotgun (WGS) entry which is preliminary data.</text>
</comment>
<feature type="region of interest" description="Disordered" evidence="2">
    <location>
        <begin position="1"/>
        <end position="76"/>
    </location>
</feature>
<dbReference type="Gene3D" id="1.10.472.10">
    <property type="entry name" value="Cyclin-like"/>
    <property type="match status" value="1"/>
</dbReference>
<name>A0A8X7NN69_CANPA</name>
<accession>A0A8X7NN69</accession>
<dbReference type="SUPFAM" id="SSF47954">
    <property type="entry name" value="Cyclin-like"/>
    <property type="match status" value="1"/>
</dbReference>
<dbReference type="Proteomes" id="UP000590412">
    <property type="component" value="Unassembled WGS sequence"/>
</dbReference>
<dbReference type="SMART" id="SM00385">
    <property type="entry name" value="CYCLIN"/>
    <property type="match status" value="1"/>
</dbReference>
<proteinExistence type="inferred from homology"/>
<dbReference type="GO" id="GO:0016538">
    <property type="term" value="F:cyclin-dependent protein serine/threonine kinase regulator activity"/>
    <property type="evidence" value="ECO:0007669"/>
    <property type="project" value="InterPro"/>
</dbReference>
<feature type="compositionally biased region" description="Polar residues" evidence="2">
    <location>
        <begin position="1"/>
        <end position="12"/>
    </location>
</feature>
<feature type="compositionally biased region" description="Low complexity" evidence="2">
    <location>
        <begin position="23"/>
        <end position="73"/>
    </location>
</feature>
<comment type="similarity">
    <text evidence="1">Belongs to the cyclin family.</text>
</comment>
<evidence type="ECO:0000256" key="1">
    <source>
        <dbReference type="RuleBase" id="RU000383"/>
    </source>
</evidence>
<dbReference type="OrthoDB" id="25002at2759"/>
<evidence type="ECO:0000259" key="3">
    <source>
        <dbReference type="SMART" id="SM00385"/>
    </source>
</evidence>
<dbReference type="InterPro" id="IPR043198">
    <property type="entry name" value="Cyclin/Ssn8"/>
</dbReference>
<protein>
    <submittedName>
        <fullName evidence="4">Cyclin, N-terminal domain family protein</fullName>
    </submittedName>
</protein>
<dbReference type="InterPro" id="IPR006671">
    <property type="entry name" value="Cyclin_N"/>
</dbReference>
<organism evidence="4 5">
    <name type="scientific">Candida parapsilosis</name>
    <name type="common">Yeast</name>
    <dbReference type="NCBI Taxonomy" id="5480"/>
    <lineage>
        <taxon>Eukaryota</taxon>
        <taxon>Fungi</taxon>
        <taxon>Dikarya</taxon>
        <taxon>Ascomycota</taxon>
        <taxon>Saccharomycotina</taxon>
        <taxon>Pichiomycetes</taxon>
        <taxon>Debaryomycetaceae</taxon>
        <taxon>Candida/Lodderomyces clade</taxon>
        <taxon>Candida</taxon>
    </lineage>
</organism>
<evidence type="ECO:0000313" key="5">
    <source>
        <dbReference type="Proteomes" id="UP000590412"/>
    </source>
</evidence>
<dbReference type="EMBL" id="JABWAB010000003">
    <property type="protein sequence ID" value="KAF6057827.1"/>
    <property type="molecule type" value="Genomic_DNA"/>
</dbReference>
<dbReference type="PANTHER" id="PTHR10026">
    <property type="entry name" value="CYCLIN"/>
    <property type="match status" value="1"/>
</dbReference>
<dbReference type="Pfam" id="PF00134">
    <property type="entry name" value="Cyclin_N"/>
    <property type="match status" value="1"/>
</dbReference>
<keyword evidence="1" id="KW-0195">Cyclin</keyword>